<dbReference type="Gramene" id="Solyc10g054380.2.1">
    <property type="protein sequence ID" value="Solyc10g054380.2.1"/>
    <property type="gene ID" value="Solyc10g054380.2"/>
</dbReference>
<dbReference type="InParanoid" id="A0A3Q7IH16"/>
<dbReference type="SUPFAM" id="SSF52058">
    <property type="entry name" value="L domain-like"/>
    <property type="match status" value="1"/>
</dbReference>
<dbReference type="UniPathway" id="UPA00109">
    <property type="reaction ID" value="UER00183"/>
</dbReference>
<dbReference type="Gene3D" id="3.20.20.70">
    <property type="entry name" value="Aldolase class I"/>
    <property type="match status" value="1"/>
</dbReference>
<proteinExistence type="inferred from homology"/>
<dbReference type="EnsemblPlants" id="Solyc10g054380.2.1">
    <property type="protein sequence ID" value="Solyc10g054380.2.1"/>
    <property type="gene ID" value="Solyc10g054380.2"/>
</dbReference>
<name>A0A3Q7IH16_SOLLC</name>
<dbReference type="GO" id="GO:0006096">
    <property type="term" value="P:glycolytic process"/>
    <property type="evidence" value="ECO:0007669"/>
    <property type="project" value="UniProtKB-UniPathway"/>
</dbReference>
<reference evidence="7" key="2">
    <citation type="submission" date="2019-01" db="UniProtKB">
        <authorList>
            <consortium name="EnsemblPlants"/>
        </authorList>
    </citation>
    <scope>IDENTIFICATION</scope>
    <source>
        <strain evidence="7">cv. Heinz 1706</strain>
    </source>
</reference>
<comment type="similarity">
    <text evidence="3">Belongs to the class I fructose-bisphosphate aldolase family.</text>
</comment>
<comment type="catalytic activity">
    <reaction evidence="1">
        <text>beta-D-fructose 1,6-bisphosphate = D-glyceraldehyde 3-phosphate + dihydroxyacetone phosphate</text>
        <dbReference type="Rhea" id="RHEA:14729"/>
        <dbReference type="ChEBI" id="CHEBI:32966"/>
        <dbReference type="ChEBI" id="CHEBI:57642"/>
        <dbReference type="ChEBI" id="CHEBI:59776"/>
        <dbReference type="EC" id="4.1.2.13"/>
    </reaction>
</comment>
<organism evidence="7">
    <name type="scientific">Solanum lycopersicum</name>
    <name type="common">Tomato</name>
    <name type="synonym">Lycopersicon esculentum</name>
    <dbReference type="NCBI Taxonomy" id="4081"/>
    <lineage>
        <taxon>Eukaryota</taxon>
        <taxon>Viridiplantae</taxon>
        <taxon>Streptophyta</taxon>
        <taxon>Embryophyta</taxon>
        <taxon>Tracheophyta</taxon>
        <taxon>Spermatophyta</taxon>
        <taxon>Magnoliopsida</taxon>
        <taxon>eudicotyledons</taxon>
        <taxon>Gunneridae</taxon>
        <taxon>Pentapetalae</taxon>
        <taxon>asterids</taxon>
        <taxon>lamiids</taxon>
        <taxon>Solanales</taxon>
        <taxon>Solanaceae</taxon>
        <taxon>Solanoideae</taxon>
        <taxon>Solaneae</taxon>
        <taxon>Solanum</taxon>
        <taxon>Solanum subgen. Lycopersicon</taxon>
    </lineage>
</organism>
<dbReference type="Proteomes" id="UP000004994">
    <property type="component" value="Chromosome 10"/>
</dbReference>
<evidence type="ECO:0000313" key="7">
    <source>
        <dbReference type="EnsemblPlants" id="Solyc10g054380.2.1"/>
    </source>
</evidence>
<sequence length="496" mass="55322">MDTVDTNKKDQKMASASLLKSSVVVDKSEFVKGQWRSQPSVRADVLGHKMPLLNLCSNLTSLITLGVYSVKELTYVPDEMLCNNVSLQHLWISDCREFQELPQSLYNLHSLKKNYLTSLQSFRLWNCDGLTSLPSGMLEHCRSLKSLKVFNCNNLISFPLHIGKMPSLSYLNISQCPKLIRVLAGGLHHLIGLLNLEIGPFSEMVDFEAFQYIFNGIQQLLSLRRLCVFGHLHWDSLPYQLMQLSDPRHIHIYDFGIQALPHRLENLTSLETLELTRCKRLQHLDFSDAMPKLQHLHIQDCPLLEALGNLVSLQELVLWTCEKLEHLPSKDKVAQILPPISALSLTIRATSSYADEIVKTTKTNATPGCGILAIDESNLTCGKRLASIGLENTEANRQAYRTLLVTAPETLYQSTTDGQKLVDVLVKQNIVPGIKVDKGLVPLAGSNDESWCQGLDGITSCTAAYYQQGARFAKWRTVVTIPNEASALAVKEAALG</sequence>
<evidence type="ECO:0000256" key="2">
    <source>
        <dbReference type="ARBA" id="ARBA00004714"/>
    </source>
</evidence>
<dbReference type="PANTHER" id="PTHR11627">
    <property type="entry name" value="FRUCTOSE-BISPHOSPHATE ALDOLASE"/>
    <property type="match status" value="1"/>
</dbReference>
<evidence type="ECO:0000256" key="1">
    <source>
        <dbReference type="ARBA" id="ARBA00000441"/>
    </source>
</evidence>
<keyword evidence="6" id="KW-0456">Lyase</keyword>
<comment type="pathway">
    <text evidence="2">Carbohydrate degradation; glycolysis; D-glyceraldehyde 3-phosphate and glycerone phosphate from D-glucose: step 4/4.</text>
</comment>
<evidence type="ECO:0000256" key="4">
    <source>
        <dbReference type="ARBA" id="ARBA00013068"/>
    </source>
</evidence>
<dbReference type="Gene3D" id="3.80.10.10">
    <property type="entry name" value="Ribonuclease Inhibitor"/>
    <property type="match status" value="3"/>
</dbReference>
<dbReference type="InterPro" id="IPR032675">
    <property type="entry name" value="LRR_dom_sf"/>
</dbReference>
<keyword evidence="8" id="KW-1185">Reference proteome</keyword>
<dbReference type="InterPro" id="IPR000741">
    <property type="entry name" value="FBA_I"/>
</dbReference>
<dbReference type="Pfam" id="PF00274">
    <property type="entry name" value="Glycolytic"/>
    <property type="match status" value="1"/>
</dbReference>
<accession>A0A3Q7IH16</accession>
<dbReference type="GO" id="GO:0004332">
    <property type="term" value="F:fructose-bisphosphate aldolase activity"/>
    <property type="evidence" value="ECO:0007669"/>
    <property type="project" value="UniProtKB-EC"/>
</dbReference>
<dbReference type="EC" id="4.1.2.13" evidence="4"/>
<dbReference type="STRING" id="4081.A0A3Q7IH16"/>
<protein>
    <recommendedName>
        <fullName evidence="4">fructose-bisphosphate aldolase</fullName>
        <ecNumber evidence="4">4.1.2.13</ecNumber>
    </recommendedName>
</protein>
<reference evidence="7" key="1">
    <citation type="journal article" date="2012" name="Nature">
        <title>The tomato genome sequence provides insights into fleshy fruit evolution.</title>
        <authorList>
            <consortium name="Tomato Genome Consortium"/>
        </authorList>
    </citation>
    <scope>NUCLEOTIDE SEQUENCE [LARGE SCALE GENOMIC DNA]</scope>
    <source>
        <strain evidence="7">cv. Heinz 1706</strain>
    </source>
</reference>
<dbReference type="SUPFAM" id="SSF51569">
    <property type="entry name" value="Aldolase"/>
    <property type="match status" value="1"/>
</dbReference>
<dbReference type="PaxDb" id="4081-Solyc10g054380.1.1"/>
<evidence type="ECO:0000256" key="3">
    <source>
        <dbReference type="ARBA" id="ARBA00010387"/>
    </source>
</evidence>
<evidence type="ECO:0000256" key="5">
    <source>
        <dbReference type="ARBA" id="ARBA00023152"/>
    </source>
</evidence>
<evidence type="ECO:0000313" key="8">
    <source>
        <dbReference type="Proteomes" id="UP000004994"/>
    </source>
</evidence>
<evidence type="ECO:0000256" key="6">
    <source>
        <dbReference type="ARBA" id="ARBA00023239"/>
    </source>
</evidence>
<dbReference type="AlphaFoldDB" id="A0A3Q7IH16"/>
<keyword evidence="5" id="KW-0324">Glycolysis</keyword>
<dbReference type="InterPro" id="IPR013785">
    <property type="entry name" value="Aldolase_TIM"/>
</dbReference>